<evidence type="ECO:0000313" key="2">
    <source>
        <dbReference type="EMBL" id="GLW75253.1"/>
    </source>
</evidence>
<gene>
    <name evidence="2" type="ORF">Kpho02_75500</name>
</gene>
<name>A0A9W6QHX4_9ACTN</name>
<comment type="caution">
    <text evidence="2">The sequence shown here is derived from an EMBL/GenBank/DDBJ whole genome shotgun (WGS) entry which is preliminary data.</text>
</comment>
<feature type="region of interest" description="Disordered" evidence="1">
    <location>
        <begin position="1"/>
        <end position="42"/>
    </location>
</feature>
<evidence type="ECO:0000313" key="3">
    <source>
        <dbReference type="Proteomes" id="UP001165041"/>
    </source>
</evidence>
<accession>A0A9W6QHX4</accession>
<organism evidence="2 3">
    <name type="scientific">Kitasatospora phosalacinea</name>
    <dbReference type="NCBI Taxonomy" id="2065"/>
    <lineage>
        <taxon>Bacteria</taxon>
        <taxon>Bacillati</taxon>
        <taxon>Actinomycetota</taxon>
        <taxon>Actinomycetes</taxon>
        <taxon>Kitasatosporales</taxon>
        <taxon>Streptomycetaceae</taxon>
        <taxon>Kitasatospora</taxon>
    </lineage>
</organism>
<proteinExistence type="predicted"/>
<protein>
    <submittedName>
        <fullName evidence="2">Uncharacterized protein</fullName>
    </submittedName>
</protein>
<dbReference type="EMBL" id="BSSA01000050">
    <property type="protein sequence ID" value="GLW75253.1"/>
    <property type="molecule type" value="Genomic_DNA"/>
</dbReference>
<evidence type="ECO:0000256" key="1">
    <source>
        <dbReference type="SAM" id="MobiDB-lite"/>
    </source>
</evidence>
<dbReference type="Proteomes" id="UP001165041">
    <property type="component" value="Unassembled WGS sequence"/>
</dbReference>
<dbReference type="AlphaFoldDB" id="A0A9W6QHX4"/>
<feature type="compositionally biased region" description="Basic residues" evidence="1">
    <location>
        <begin position="10"/>
        <end position="19"/>
    </location>
</feature>
<sequence>MADIVLPPRPARRRRRAPRRQFGSAVRIPDAAAGRSPAGSGYLGTAGTGVSLRIASKTALDLASSHLTADSPVGVR</sequence>
<reference evidence="2" key="1">
    <citation type="submission" date="2023-02" db="EMBL/GenBank/DDBJ databases">
        <title>Kitasatospora phosalacinea NBRC 14627.</title>
        <authorList>
            <person name="Ichikawa N."/>
            <person name="Sato H."/>
            <person name="Tonouchi N."/>
        </authorList>
    </citation>
    <scope>NUCLEOTIDE SEQUENCE</scope>
    <source>
        <strain evidence="2">NBRC 14627</strain>
    </source>
</reference>